<keyword evidence="1" id="KW-0472">Membrane</keyword>
<dbReference type="OrthoDB" id="5472246at2"/>
<dbReference type="InterPro" id="IPR006976">
    <property type="entry name" value="VanZ-like"/>
</dbReference>
<keyword evidence="1" id="KW-1133">Transmembrane helix</keyword>
<feature type="transmembrane region" description="Helical" evidence="1">
    <location>
        <begin position="69"/>
        <end position="89"/>
    </location>
</feature>
<organism evidence="3 4">
    <name type="scientific">Pseudalgibacter alginicilyticus</name>
    <dbReference type="NCBI Taxonomy" id="1736674"/>
    <lineage>
        <taxon>Bacteria</taxon>
        <taxon>Pseudomonadati</taxon>
        <taxon>Bacteroidota</taxon>
        <taxon>Flavobacteriia</taxon>
        <taxon>Flavobacteriales</taxon>
        <taxon>Flavobacteriaceae</taxon>
        <taxon>Pseudalgibacter</taxon>
    </lineage>
</organism>
<keyword evidence="1" id="KW-0812">Transmembrane</keyword>
<dbReference type="PANTHER" id="PTHR28008">
    <property type="entry name" value="DOMAIN PROTEIN, PUTATIVE (AFU_ORTHOLOGUE AFUA_3G10980)-RELATED"/>
    <property type="match status" value="1"/>
</dbReference>
<dbReference type="NCBIfam" id="NF037970">
    <property type="entry name" value="vanZ_1"/>
    <property type="match status" value="1"/>
</dbReference>
<dbReference type="KEGG" id="ahz:APS56_12995"/>
<reference evidence="3 4" key="1">
    <citation type="submission" date="2015-10" db="EMBL/GenBank/DDBJ databases">
        <authorList>
            <person name="Gilbert D.G."/>
        </authorList>
    </citation>
    <scope>NUCLEOTIDE SEQUENCE [LARGE SCALE GENOMIC DNA]</scope>
    <source>
        <strain evidence="4">HZ-22</strain>
    </source>
</reference>
<gene>
    <name evidence="3" type="ORF">APS56_12995</name>
</gene>
<dbReference type="Pfam" id="PF04892">
    <property type="entry name" value="VanZ"/>
    <property type="match status" value="1"/>
</dbReference>
<proteinExistence type="predicted"/>
<evidence type="ECO:0000313" key="4">
    <source>
        <dbReference type="Proteomes" id="UP000057981"/>
    </source>
</evidence>
<feature type="transmembrane region" description="Helical" evidence="1">
    <location>
        <begin position="101"/>
        <end position="119"/>
    </location>
</feature>
<dbReference type="EMBL" id="CP012898">
    <property type="protein sequence ID" value="ALJ05992.1"/>
    <property type="molecule type" value="Genomic_DNA"/>
</dbReference>
<evidence type="ECO:0000256" key="1">
    <source>
        <dbReference type="SAM" id="Phobius"/>
    </source>
</evidence>
<keyword evidence="4" id="KW-1185">Reference proteome</keyword>
<dbReference type="AlphaFoldDB" id="A0A0P0DCV6"/>
<dbReference type="Proteomes" id="UP000057981">
    <property type="component" value="Chromosome"/>
</dbReference>
<feature type="transmembrane region" description="Helical" evidence="1">
    <location>
        <begin position="39"/>
        <end position="57"/>
    </location>
</feature>
<protein>
    <recommendedName>
        <fullName evidence="2">VanZ-like domain-containing protein</fullName>
    </recommendedName>
</protein>
<feature type="transmembrane region" description="Helical" evidence="1">
    <location>
        <begin position="7"/>
        <end position="27"/>
    </location>
</feature>
<dbReference type="RefSeq" id="WP_054729025.1">
    <property type="nucleotide sequence ID" value="NZ_CP012898.1"/>
</dbReference>
<evidence type="ECO:0000313" key="3">
    <source>
        <dbReference type="EMBL" id="ALJ05992.1"/>
    </source>
</evidence>
<sequence length="125" mass="14168">MHKKIWTLLAIVYTTTLMLVSLMTLRNLPSVGVSHGDKIFHFLAYFILTSLWAFAFYNNFKLKKIKSIMIAFVISVVFGIVVEVLQGTVTSYRSLDVYDMLANTFGALLATGVLVINNFKRIKKL</sequence>
<dbReference type="PANTHER" id="PTHR28008:SF1">
    <property type="entry name" value="DOMAIN PROTEIN, PUTATIVE (AFU_ORTHOLOGUE AFUA_3G10980)-RELATED"/>
    <property type="match status" value="1"/>
</dbReference>
<evidence type="ECO:0000259" key="2">
    <source>
        <dbReference type="Pfam" id="PF04892"/>
    </source>
</evidence>
<dbReference type="STRING" id="1736674.APS56_12995"/>
<feature type="domain" description="VanZ-like" evidence="2">
    <location>
        <begin position="33"/>
        <end position="115"/>
    </location>
</feature>
<accession>A0A0P0DCV6</accession>
<name>A0A0P0DCV6_9FLAO</name>